<geneLocation type="plasmid" evidence="5">
    <name>p1</name>
</geneLocation>
<dbReference type="InterPro" id="IPR037171">
    <property type="entry name" value="NagB/RpiA_transferase-like"/>
</dbReference>
<evidence type="ECO:0000256" key="3">
    <source>
        <dbReference type="ARBA" id="ARBA00023163"/>
    </source>
</evidence>
<feature type="domain" description="HTH deoR-type" evidence="4">
    <location>
        <begin position="5"/>
        <end position="60"/>
    </location>
</feature>
<evidence type="ECO:0000313" key="6">
    <source>
        <dbReference type="Proteomes" id="UP001523216"/>
    </source>
</evidence>
<accession>A0ABT0XQX9</accession>
<protein>
    <submittedName>
        <fullName evidence="5">DeoR/GlpR family DNA-binding transcription regulator</fullName>
    </submittedName>
</protein>
<dbReference type="GO" id="GO:0003677">
    <property type="term" value="F:DNA binding"/>
    <property type="evidence" value="ECO:0007669"/>
    <property type="project" value="UniProtKB-KW"/>
</dbReference>
<evidence type="ECO:0000256" key="2">
    <source>
        <dbReference type="ARBA" id="ARBA00023125"/>
    </source>
</evidence>
<keyword evidence="3" id="KW-0804">Transcription</keyword>
<dbReference type="InterPro" id="IPR014036">
    <property type="entry name" value="DeoR-like_C"/>
</dbReference>
<evidence type="ECO:0000256" key="1">
    <source>
        <dbReference type="ARBA" id="ARBA00023015"/>
    </source>
</evidence>
<dbReference type="InterPro" id="IPR001034">
    <property type="entry name" value="DeoR_HTH"/>
</dbReference>
<dbReference type="SMART" id="SM01134">
    <property type="entry name" value="DeoRC"/>
    <property type="match status" value="1"/>
</dbReference>
<keyword evidence="1" id="KW-0805">Transcription regulation</keyword>
<organism evidence="5 6">
    <name type="scientific">Paractinoplanes hotanensis</name>
    <dbReference type="NCBI Taxonomy" id="2906497"/>
    <lineage>
        <taxon>Bacteria</taxon>
        <taxon>Bacillati</taxon>
        <taxon>Actinomycetota</taxon>
        <taxon>Actinomycetes</taxon>
        <taxon>Micromonosporales</taxon>
        <taxon>Micromonosporaceae</taxon>
        <taxon>Paractinoplanes</taxon>
    </lineage>
</organism>
<comment type="caution">
    <text evidence="5">The sequence shown here is derived from an EMBL/GenBank/DDBJ whole genome shotgun (WGS) entry which is preliminary data.</text>
</comment>
<reference evidence="5 6" key="1">
    <citation type="submission" date="2022-06" db="EMBL/GenBank/DDBJ databases">
        <title>Actinoplanes abujensis sp. nov., isolated from Nigerian arid soil.</title>
        <authorList>
            <person name="Ding P."/>
        </authorList>
    </citation>
    <scope>NUCLEOTIDE SEQUENCE [LARGE SCALE GENOMIC DNA]</scope>
    <source>
        <strain evidence="6">TRM88002</strain>
        <plasmid evidence="5">p1</plasmid>
    </source>
</reference>
<dbReference type="PRINTS" id="PR00037">
    <property type="entry name" value="HTHLACR"/>
</dbReference>
<keyword evidence="6" id="KW-1185">Reference proteome</keyword>
<dbReference type="PROSITE" id="PS51000">
    <property type="entry name" value="HTH_DEOR_2"/>
    <property type="match status" value="1"/>
</dbReference>
<dbReference type="PANTHER" id="PTHR30363">
    <property type="entry name" value="HTH-TYPE TRANSCRIPTIONAL REGULATOR SRLR-RELATED"/>
    <property type="match status" value="1"/>
</dbReference>
<dbReference type="SUPFAM" id="SSF46785">
    <property type="entry name" value="Winged helix' DNA-binding domain"/>
    <property type="match status" value="1"/>
</dbReference>
<evidence type="ECO:0000259" key="4">
    <source>
        <dbReference type="PROSITE" id="PS51000"/>
    </source>
</evidence>
<dbReference type="SMART" id="SM00420">
    <property type="entry name" value="HTH_DEOR"/>
    <property type="match status" value="1"/>
</dbReference>
<dbReference type="InterPro" id="IPR036388">
    <property type="entry name" value="WH-like_DNA-bd_sf"/>
</dbReference>
<dbReference type="EMBL" id="JAMQOL010000001">
    <property type="protein sequence ID" value="MCM4076176.1"/>
    <property type="molecule type" value="Genomic_DNA"/>
</dbReference>
<dbReference type="RefSeq" id="WP_251795953.1">
    <property type="nucleotide sequence ID" value="NZ_JAMQOL010000001.1"/>
</dbReference>
<dbReference type="Gene3D" id="1.10.10.10">
    <property type="entry name" value="Winged helix-like DNA-binding domain superfamily/Winged helix DNA-binding domain"/>
    <property type="match status" value="1"/>
</dbReference>
<dbReference type="Gene3D" id="3.40.50.1360">
    <property type="match status" value="1"/>
</dbReference>
<dbReference type="PANTHER" id="PTHR30363:SF44">
    <property type="entry name" value="AGA OPERON TRANSCRIPTIONAL REPRESSOR-RELATED"/>
    <property type="match status" value="1"/>
</dbReference>
<keyword evidence="2 5" id="KW-0238">DNA-binding</keyword>
<dbReference type="PROSITE" id="PS00894">
    <property type="entry name" value="HTH_DEOR_1"/>
    <property type="match status" value="1"/>
</dbReference>
<dbReference type="SUPFAM" id="SSF100950">
    <property type="entry name" value="NagB/RpiA/CoA transferase-like"/>
    <property type="match status" value="1"/>
</dbReference>
<keyword evidence="5" id="KW-0614">Plasmid</keyword>
<dbReference type="InterPro" id="IPR036390">
    <property type="entry name" value="WH_DNA-bd_sf"/>
</dbReference>
<dbReference type="Pfam" id="PF08220">
    <property type="entry name" value="HTH_DeoR"/>
    <property type="match status" value="1"/>
</dbReference>
<dbReference type="Pfam" id="PF00455">
    <property type="entry name" value="DeoRC"/>
    <property type="match status" value="1"/>
</dbReference>
<dbReference type="Proteomes" id="UP001523216">
    <property type="component" value="Unassembled WGS sequence"/>
</dbReference>
<proteinExistence type="predicted"/>
<name>A0ABT0XQX9_9ACTN</name>
<evidence type="ECO:0000313" key="5">
    <source>
        <dbReference type="EMBL" id="MCM4076176.1"/>
    </source>
</evidence>
<dbReference type="InterPro" id="IPR018356">
    <property type="entry name" value="Tscrpt_reg_HTH_DeoR_CS"/>
</dbReference>
<dbReference type="InterPro" id="IPR050313">
    <property type="entry name" value="Carb_Metab_HTH_regulators"/>
</dbReference>
<gene>
    <name evidence="5" type="ORF">LXN57_01200</name>
</gene>
<sequence>MSLRRAERVSAILERVSEHGSVDAGDLSEVFGVSPATIRRDLQVLEDQRLLSRTHGGAVAMDVAYELPVRYRAGQHREEKTTIARVVASMLRKGPLTLGLTGGTTTHLLARLIADRVDLTVVTNALNIAGELALRPRLKLIMTGGVSRTQSYELVGPIADNALQGLNMQVAVVGVDGISARGGLTTHDEIEANTNATMIRRADQVIVVADGSKVGKVCLAGICPVTDVSALVTDVSADIREVEAIRDAGTEVLVATGEGIEVIGAAGDRVVRG</sequence>